<dbReference type="SUPFAM" id="SSF56954">
    <property type="entry name" value="Outer membrane efflux proteins (OEP)"/>
    <property type="match status" value="1"/>
</dbReference>
<dbReference type="GO" id="GO:0005886">
    <property type="term" value="C:plasma membrane"/>
    <property type="evidence" value="ECO:0007669"/>
    <property type="project" value="UniProtKB-SubCell"/>
</dbReference>
<organism evidence="3 4">
    <name type="scientific">Thauera aromatica K172</name>
    <dbReference type="NCBI Taxonomy" id="44139"/>
    <lineage>
        <taxon>Bacteria</taxon>
        <taxon>Pseudomonadati</taxon>
        <taxon>Pseudomonadota</taxon>
        <taxon>Betaproteobacteria</taxon>
        <taxon>Rhodocyclales</taxon>
        <taxon>Zoogloeaceae</taxon>
        <taxon>Thauera</taxon>
    </lineage>
</organism>
<keyword evidence="2" id="KW-0472">Membrane</keyword>
<evidence type="ECO:0000313" key="3">
    <source>
        <dbReference type="EMBL" id="AVR89725.1"/>
    </source>
</evidence>
<evidence type="ECO:0000313" key="4">
    <source>
        <dbReference type="Proteomes" id="UP000241885"/>
    </source>
</evidence>
<dbReference type="PANTHER" id="PTHR30203">
    <property type="entry name" value="OUTER MEMBRANE CATION EFFLUX PROTEIN"/>
    <property type="match status" value="1"/>
</dbReference>
<dbReference type="EMBL" id="CP028339">
    <property type="protein sequence ID" value="AVR89725.1"/>
    <property type="molecule type" value="Genomic_DNA"/>
</dbReference>
<accession>A0A2R4BQW3</accession>
<name>A0A2R4BQW3_THAAR</name>
<dbReference type="KEGG" id="tak:Tharo_2843"/>
<dbReference type="Proteomes" id="UP000241885">
    <property type="component" value="Chromosome"/>
</dbReference>
<comment type="similarity">
    <text evidence="1 2">Belongs to the outer membrane factor (OMF) (TC 1.B.17) family.</text>
</comment>
<dbReference type="AlphaFoldDB" id="A0A2R4BQW3"/>
<keyword evidence="2" id="KW-1134">Transmembrane beta strand</keyword>
<comment type="subcellular location">
    <subcellularLocation>
        <location evidence="2">Cell membrane</location>
        <topology evidence="2">Lipid-anchor</topology>
    </subcellularLocation>
</comment>
<dbReference type="InterPro" id="IPR010131">
    <property type="entry name" value="MdtP/NodT-like"/>
</dbReference>
<keyword evidence="2" id="KW-0812">Transmembrane</keyword>
<keyword evidence="4" id="KW-1185">Reference proteome</keyword>
<dbReference type="NCBIfam" id="TIGR01845">
    <property type="entry name" value="outer_NodT"/>
    <property type="match status" value="1"/>
</dbReference>
<keyword evidence="2" id="KW-0564">Palmitate</keyword>
<sequence length="483" mass="51483">MKTAFHHMLTSPPPPPLAVSTRALARKRSHPARRLALSLLAAATLGGCAVTEPLVRPDIALPAAWSERADSAPASLPDTWWQHFGSPRLDTLVAEALTSAPDLRIQAERVVQAELALRQAGASLLPSLALGGGSGVQHAEGDESASTSASLNARYEIDLWGRLAASRDASRADLAATRFDREAARLSMAANVATLWFQSLTLAERVDIARQNLAIAERVLRVVHARYEHGAASALELSQQRSTVLAQRKAIEPLEVSLRQTRSALAILLGRTPQTGFAAGERLADLRVPLIDAGLPSALLLRRPDIAASEAELAAAAANLAAARAALLPAISLSAGAASSSAELLALAGRNSVLSLSAALLQTIFDGGRLAADVDLQRSRQRELVEAHRQTVLRALKEVEDALANTARDARQETAQREILTEARRSLHLSELRYREGADGLLAVLDAQRTLFAAQDQLVQLRLARLTGAVDLYRALGGGWQAQ</sequence>
<proteinExistence type="inferred from homology"/>
<dbReference type="InterPro" id="IPR003423">
    <property type="entry name" value="OMP_efflux"/>
</dbReference>
<gene>
    <name evidence="3" type="ORF">Tharo_2843</name>
</gene>
<keyword evidence="2" id="KW-0449">Lipoprotein</keyword>
<reference evidence="3 4" key="1">
    <citation type="submission" date="2018-03" db="EMBL/GenBank/DDBJ databases">
        <title>Complete genome sequence of Thauera aromatica, a model organism for studying aromatic compound degradation under denitrifying conditions.</title>
        <authorList>
            <person name="Lo H.-Y."/>
            <person name="Goris T."/>
            <person name="Boll M."/>
            <person name="Mueller J.A."/>
        </authorList>
    </citation>
    <scope>NUCLEOTIDE SEQUENCE [LARGE SCALE GENOMIC DNA]</scope>
    <source>
        <strain evidence="3 4">K172</strain>
    </source>
</reference>
<evidence type="ECO:0000256" key="1">
    <source>
        <dbReference type="ARBA" id="ARBA00007613"/>
    </source>
</evidence>
<protein>
    <submittedName>
        <fullName evidence="3">Putative outer membrane protein</fullName>
    </submittedName>
</protein>
<dbReference type="Gene3D" id="1.20.1600.10">
    <property type="entry name" value="Outer membrane efflux proteins (OEP)"/>
    <property type="match status" value="1"/>
</dbReference>
<dbReference type="Pfam" id="PF02321">
    <property type="entry name" value="OEP"/>
    <property type="match status" value="2"/>
</dbReference>
<dbReference type="PANTHER" id="PTHR30203:SF33">
    <property type="entry name" value="BLR4455 PROTEIN"/>
    <property type="match status" value="1"/>
</dbReference>
<evidence type="ECO:0000256" key="2">
    <source>
        <dbReference type="RuleBase" id="RU362097"/>
    </source>
</evidence>
<dbReference type="GO" id="GO:0015562">
    <property type="term" value="F:efflux transmembrane transporter activity"/>
    <property type="evidence" value="ECO:0007669"/>
    <property type="project" value="InterPro"/>
</dbReference>
<dbReference type="Gene3D" id="2.20.200.10">
    <property type="entry name" value="Outer membrane efflux proteins (OEP)"/>
    <property type="match status" value="1"/>
</dbReference>